<keyword evidence="7" id="KW-0732">Signal</keyword>
<dbReference type="GO" id="GO:0005524">
    <property type="term" value="F:ATP binding"/>
    <property type="evidence" value="ECO:0007669"/>
    <property type="project" value="UniProtKB-UniRule"/>
</dbReference>
<keyword evidence="9 15" id="KW-0547">Nucleotide-binding</keyword>
<evidence type="ECO:0000256" key="13">
    <source>
        <dbReference type="ARBA" id="ARBA00023136"/>
    </source>
</evidence>
<comment type="similarity">
    <text evidence="4">In the C-terminal section; belongs to the protein kinase superfamily. Ser/Thr protein kinase family.</text>
</comment>
<dbReference type="CDD" id="cd06899">
    <property type="entry name" value="lectin_legume_LecRK_Arcelin_ConA"/>
    <property type="match status" value="1"/>
</dbReference>
<reference evidence="18" key="1">
    <citation type="journal article" date="2023" name="Science">
        <title>Elucidation of the pathway for biosynthesis of saponin adjuvants from the soapbark tree.</title>
        <authorList>
            <person name="Reed J."/>
            <person name="Orme A."/>
            <person name="El-Demerdash A."/>
            <person name="Owen C."/>
            <person name="Martin L.B.B."/>
            <person name="Misra R.C."/>
            <person name="Kikuchi S."/>
            <person name="Rejzek M."/>
            <person name="Martin A.C."/>
            <person name="Harkess A."/>
            <person name="Leebens-Mack J."/>
            <person name="Louveau T."/>
            <person name="Stephenson M.J."/>
            <person name="Osbourn A."/>
        </authorList>
    </citation>
    <scope>NUCLEOTIDE SEQUENCE</scope>
    <source>
        <strain evidence="18">S10</strain>
    </source>
</reference>
<evidence type="ECO:0000256" key="5">
    <source>
        <dbReference type="ARBA" id="ARBA00022679"/>
    </source>
</evidence>
<feature type="binding site" evidence="15">
    <location>
        <position position="342"/>
    </location>
    <ligand>
        <name>ATP</name>
        <dbReference type="ChEBI" id="CHEBI:30616"/>
    </ligand>
</feature>
<dbReference type="PANTHER" id="PTHR27007">
    <property type="match status" value="1"/>
</dbReference>
<dbReference type="InterPro" id="IPR013320">
    <property type="entry name" value="ConA-like_dom_sf"/>
</dbReference>
<evidence type="ECO:0000256" key="1">
    <source>
        <dbReference type="ARBA" id="ARBA00004479"/>
    </source>
</evidence>
<protein>
    <submittedName>
        <fullName evidence="18">Lectin receptor kinase</fullName>
    </submittedName>
</protein>
<dbReference type="PROSITE" id="PS50011">
    <property type="entry name" value="PROTEIN_KINASE_DOM"/>
    <property type="match status" value="1"/>
</dbReference>
<dbReference type="InterPro" id="IPR050528">
    <property type="entry name" value="L-type_Lectin-RKs"/>
</dbReference>
<dbReference type="SUPFAM" id="SSF49899">
    <property type="entry name" value="Concanavalin A-like lectins/glucanases"/>
    <property type="match status" value="1"/>
</dbReference>
<accession>A0AAD7PSG5</accession>
<keyword evidence="8" id="KW-0430">Lectin</keyword>
<name>A0AAD7PSG5_QUISA</name>
<dbReference type="Gene3D" id="1.10.510.10">
    <property type="entry name" value="Transferase(Phosphotransferase) domain 1"/>
    <property type="match status" value="1"/>
</dbReference>
<keyword evidence="5" id="KW-0808">Transferase</keyword>
<dbReference type="Gene3D" id="3.30.200.20">
    <property type="entry name" value="Phosphorylase Kinase, domain 1"/>
    <property type="match status" value="1"/>
</dbReference>
<dbReference type="InterPro" id="IPR008271">
    <property type="entry name" value="Ser/Thr_kinase_AS"/>
</dbReference>
<dbReference type="KEGG" id="qsa:O6P43_015790"/>
<keyword evidence="19" id="KW-1185">Reference proteome</keyword>
<dbReference type="PROSITE" id="PS00308">
    <property type="entry name" value="LECTIN_LEGUME_ALPHA"/>
    <property type="match status" value="1"/>
</dbReference>
<dbReference type="FunFam" id="3.30.200.20:FF:000529">
    <property type="entry name" value="L-type lectin-domain containing receptor kinase IX.1"/>
    <property type="match status" value="1"/>
</dbReference>
<proteinExistence type="inferred from homology"/>
<evidence type="ECO:0000256" key="2">
    <source>
        <dbReference type="ARBA" id="ARBA00007606"/>
    </source>
</evidence>
<dbReference type="SMART" id="SM00220">
    <property type="entry name" value="S_TKc"/>
    <property type="match status" value="1"/>
</dbReference>
<keyword evidence="14 18" id="KW-0675">Receptor</keyword>
<keyword evidence="13 16" id="KW-0472">Membrane</keyword>
<comment type="caution">
    <text evidence="18">The sequence shown here is derived from an EMBL/GenBank/DDBJ whole genome shotgun (WGS) entry which is preliminary data.</text>
</comment>
<dbReference type="PROSITE" id="PS00107">
    <property type="entry name" value="PROTEIN_KINASE_ATP"/>
    <property type="match status" value="1"/>
</dbReference>
<evidence type="ECO:0000256" key="16">
    <source>
        <dbReference type="SAM" id="Phobius"/>
    </source>
</evidence>
<sequence length="626" mass="69874">MLQTGFVFSPCSGDATPSLGTIELNKVDRWDRVGRASYFKPLHLWDSATGNLTDFTSRFSFTIDLQGGLYFATQASDGLAFYLAPVGYQIPPNSAAENLGLFNSTTRGGVPSNQIVLVEFDTCQNPEFDPPVGKHIGINNNSLSSLVYASWNLDYNKTQNVLITYNSTTKSLSLLWSDVYVPDFNFKGNTTSLSQNINLMEALPEWVQIGFSASTGYGERHTIHSWEFSSTMDSELVSGSSKKQKKTLLVVIVVAVCSFLLVALGVSFSYLFVTKRKSKKIGSRGDYEKFDLEREALPKRFHYQELLAATNGFANDRRLGQGGSGQVYKGILIDLGRLVAVKRIFPESENSERIFMNEAKIISRLIHRNLVQFIGWCHEKDELLLVYEYMPNGSLDTHLFGNRRTLQWNVKYKIALGLASALHYLHEDAEQCVIHRDIKSANVLLDIDFSPKLGDFGIAKLVDPLLKTQTTGVVGTFGYLAPEYLNHGRATKESDMFSFGVVALEIACGRRTYLDSEGNHVPLVKWVWEHYVAGDILTAADERLNMDFDESEMICLLIVGLWCTNPIDNERPKAGQVMKVLQLEAPLPELQAPLLELQHDMHDYKQALANSIQSAPITTSLDNGGR</sequence>
<dbReference type="AlphaFoldDB" id="A0AAD7PSG5"/>
<keyword evidence="11 15" id="KW-0067">ATP-binding</keyword>
<comment type="similarity">
    <text evidence="2">Belongs to the leguminous lectin family.</text>
</comment>
<dbReference type="PROSITE" id="PS00108">
    <property type="entry name" value="PROTEIN_KINASE_ST"/>
    <property type="match status" value="1"/>
</dbReference>
<dbReference type="InterPro" id="IPR000985">
    <property type="entry name" value="Lectin_LegA_CS"/>
</dbReference>
<comment type="subcellular location">
    <subcellularLocation>
        <location evidence="1">Membrane</location>
        <topology evidence="1">Single-pass type I membrane protein</topology>
    </subcellularLocation>
</comment>
<evidence type="ECO:0000256" key="9">
    <source>
        <dbReference type="ARBA" id="ARBA00022741"/>
    </source>
</evidence>
<dbReference type="Proteomes" id="UP001163823">
    <property type="component" value="Chromosome 6"/>
</dbReference>
<evidence type="ECO:0000256" key="6">
    <source>
        <dbReference type="ARBA" id="ARBA00022692"/>
    </source>
</evidence>
<organism evidence="18 19">
    <name type="scientific">Quillaja saponaria</name>
    <name type="common">Soap bark tree</name>
    <dbReference type="NCBI Taxonomy" id="32244"/>
    <lineage>
        <taxon>Eukaryota</taxon>
        <taxon>Viridiplantae</taxon>
        <taxon>Streptophyta</taxon>
        <taxon>Embryophyta</taxon>
        <taxon>Tracheophyta</taxon>
        <taxon>Spermatophyta</taxon>
        <taxon>Magnoliopsida</taxon>
        <taxon>eudicotyledons</taxon>
        <taxon>Gunneridae</taxon>
        <taxon>Pentapetalae</taxon>
        <taxon>rosids</taxon>
        <taxon>fabids</taxon>
        <taxon>Fabales</taxon>
        <taxon>Quillajaceae</taxon>
        <taxon>Quillaja</taxon>
    </lineage>
</organism>
<dbReference type="EMBL" id="JARAOO010000006">
    <property type="protein sequence ID" value="KAJ7966298.1"/>
    <property type="molecule type" value="Genomic_DNA"/>
</dbReference>
<evidence type="ECO:0000256" key="8">
    <source>
        <dbReference type="ARBA" id="ARBA00022734"/>
    </source>
</evidence>
<feature type="domain" description="Protein kinase" evidence="17">
    <location>
        <begin position="313"/>
        <end position="590"/>
    </location>
</feature>
<dbReference type="InterPro" id="IPR000719">
    <property type="entry name" value="Prot_kinase_dom"/>
</dbReference>
<evidence type="ECO:0000256" key="12">
    <source>
        <dbReference type="ARBA" id="ARBA00022989"/>
    </source>
</evidence>
<feature type="transmembrane region" description="Helical" evidence="16">
    <location>
        <begin position="248"/>
        <end position="273"/>
    </location>
</feature>
<dbReference type="GO" id="GO:0016020">
    <property type="term" value="C:membrane"/>
    <property type="evidence" value="ECO:0007669"/>
    <property type="project" value="UniProtKB-SubCell"/>
</dbReference>
<dbReference type="GO" id="GO:0030246">
    <property type="term" value="F:carbohydrate binding"/>
    <property type="evidence" value="ECO:0007669"/>
    <property type="project" value="UniProtKB-KW"/>
</dbReference>
<evidence type="ECO:0000256" key="7">
    <source>
        <dbReference type="ARBA" id="ARBA00022729"/>
    </source>
</evidence>
<keyword evidence="6 16" id="KW-0812">Transmembrane</keyword>
<comment type="similarity">
    <text evidence="3">In the N-terminal section; belongs to the leguminous lectin family.</text>
</comment>
<evidence type="ECO:0000256" key="14">
    <source>
        <dbReference type="ARBA" id="ARBA00023170"/>
    </source>
</evidence>
<dbReference type="FunFam" id="1.10.510.10:FF:000522">
    <property type="entry name" value="L-type lectin-domain containing receptor kinase IX.1"/>
    <property type="match status" value="1"/>
</dbReference>
<dbReference type="Gene3D" id="2.60.120.200">
    <property type="match status" value="1"/>
</dbReference>
<evidence type="ECO:0000313" key="18">
    <source>
        <dbReference type="EMBL" id="KAJ7966298.1"/>
    </source>
</evidence>
<evidence type="ECO:0000256" key="3">
    <source>
        <dbReference type="ARBA" id="ARBA00008536"/>
    </source>
</evidence>
<gene>
    <name evidence="18" type="ORF">O6P43_015790</name>
</gene>
<dbReference type="SUPFAM" id="SSF56112">
    <property type="entry name" value="Protein kinase-like (PK-like)"/>
    <property type="match status" value="1"/>
</dbReference>
<evidence type="ECO:0000259" key="17">
    <source>
        <dbReference type="PROSITE" id="PS50011"/>
    </source>
</evidence>
<keyword evidence="10 18" id="KW-0418">Kinase</keyword>
<evidence type="ECO:0000256" key="15">
    <source>
        <dbReference type="PROSITE-ProRule" id="PRU10141"/>
    </source>
</evidence>
<dbReference type="Pfam" id="PF00139">
    <property type="entry name" value="Lectin_legB"/>
    <property type="match status" value="1"/>
</dbReference>
<evidence type="ECO:0000313" key="19">
    <source>
        <dbReference type="Proteomes" id="UP001163823"/>
    </source>
</evidence>
<evidence type="ECO:0000256" key="4">
    <source>
        <dbReference type="ARBA" id="ARBA00010217"/>
    </source>
</evidence>
<evidence type="ECO:0000256" key="10">
    <source>
        <dbReference type="ARBA" id="ARBA00022777"/>
    </source>
</evidence>
<dbReference type="Pfam" id="PF00069">
    <property type="entry name" value="Pkinase"/>
    <property type="match status" value="1"/>
</dbReference>
<keyword evidence="12 16" id="KW-1133">Transmembrane helix</keyword>
<dbReference type="InterPro" id="IPR001220">
    <property type="entry name" value="Legume_lectin_dom"/>
</dbReference>
<evidence type="ECO:0000256" key="11">
    <source>
        <dbReference type="ARBA" id="ARBA00022840"/>
    </source>
</evidence>
<dbReference type="InterPro" id="IPR017441">
    <property type="entry name" value="Protein_kinase_ATP_BS"/>
</dbReference>
<dbReference type="GO" id="GO:0004672">
    <property type="term" value="F:protein kinase activity"/>
    <property type="evidence" value="ECO:0007669"/>
    <property type="project" value="InterPro"/>
</dbReference>
<dbReference type="InterPro" id="IPR011009">
    <property type="entry name" value="Kinase-like_dom_sf"/>
</dbReference>